<organism evidence="1 2">
    <name type="scientific">Candidatus Choladousia intestinavium</name>
    <dbReference type="NCBI Taxonomy" id="2840727"/>
    <lineage>
        <taxon>Bacteria</taxon>
        <taxon>Bacillati</taxon>
        <taxon>Bacillota</taxon>
        <taxon>Clostridia</taxon>
        <taxon>Lachnospirales</taxon>
        <taxon>Lachnospiraceae</taxon>
        <taxon>Lachnospiraceae incertae sedis</taxon>
        <taxon>Candidatus Choladousia</taxon>
    </lineage>
</organism>
<reference evidence="1" key="1">
    <citation type="submission" date="2020-10" db="EMBL/GenBank/DDBJ databases">
        <authorList>
            <person name="Gilroy R."/>
        </authorList>
    </citation>
    <scope>NUCLEOTIDE SEQUENCE</scope>
    <source>
        <strain evidence="1">ChiSjej4B22-8148</strain>
    </source>
</reference>
<reference evidence="1" key="2">
    <citation type="journal article" date="2021" name="PeerJ">
        <title>Extensive microbial diversity within the chicken gut microbiome revealed by metagenomics and culture.</title>
        <authorList>
            <person name="Gilroy R."/>
            <person name="Ravi A."/>
            <person name="Getino M."/>
            <person name="Pursley I."/>
            <person name="Horton D.L."/>
            <person name="Alikhan N.F."/>
            <person name="Baker D."/>
            <person name="Gharbi K."/>
            <person name="Hall N."/>
            <person name="Watson M."/>
            <person name="Adriaenssens E.M."/>
            <person name="Foster-Nyarko E."/>
            <person name="Jarju S."/>
            <person name="Secka A."/>
            <person name="Antonio M."/>
            <person name="Oren A."/>
            <person name="Chaudhuri R.R."/>
            <person name="La Ragione R."/>
            <person name="Hildebrand F."/>
            <person name="Pallen M.J."/>
        </authorList>
    </citation>
    <scope>NUCLEOTIDE SEQUENCE</scope>
    <source>
        <strain evidence="1">ChiSjej4B22-8148</strain>
    </source>
</reference>
<name>A0A9D1D8G3_9FIRM</name>
<dbReference type="EMBL" id="DVGK01000042">
    <property type="protein sequence ID" value="HIR12959.1"/>
    <property type="molecule type" value="Genomic_DNA"/>
</dbReference>
<protein>
    <submittedName>
        <fullName evidence="1">Uncharacterized protein</fullName>
    </submittedName>
</protein>
<evidence type="ECO:0000313" key="2">
    <source>
        <dbReference type="Proteomes" id="UP000886757"/>
    </source>
</evidence>
<proteinExistence type="predicted"/>
<evidence type="ECO:0000313" key="1">
    <source>
        <dbReference type="EMBL" id="HIR12959.1"/>
    </source>
</evidence>
<comment type="caution">
    <text evidence="1">The sequence shown here is derived from an EMBL/GenBank/DDBJ whole genome shotgun (WGS) entry which is preliminary data.</text>
</comment>
<dbReference type="Proteomes" id="UP000886757">
    <property type="component" value="Unassembled WGS sequence"/>
</dbReference>
<dbReference type="AlphaFoldDB" id="A0A9D1D8G3"/>
<accession>A0A9D1D8G3</accession>
<sequence length="70" mass="8075">MDDYSNYKDGDLEICDVLCDACAFRIPEDLSRCRKYPQGKPEETLDPDYFCPQFAVTELDFDRTGEESHG</sequence>
<gene>
    <name evidence="1" type="ORF">IAB31_03435</name>
</gene>